<sequence>MPTDQSTPSAPGIDPSSVTWDQPARAQATSIDPAHVTWDAAPAQGPSASTPEAAQKPEPGLAQQLVGAGKELGRQVGLTARYGLEGLGQAAEVVTEPIRKLVTDPAMRALGAQEGRPLGQTATELADAIGLPKPQDATERVVGDATRFLAGGAGMAGAAGKVAQLAKPGMLQSAAQTLAANPAEQMVGAVGTGAGAGVSREAGGNDAMQLGAGLAGGLTLGGLMQAARSGVRSASVLLPARTQRMEQQIGQALDQAGVNWAEVPESLRQGLRAEVEQALGTGQTLDPGAVSRLLDFQRVGATPTRGMLSLDPVQITREQNLARMGANASDTGLHGLARVQNENNAALIDSLNRLGAGGAGDAHAVGTQAIDTLQRGLDADRAAVGVLYSQARDSAGRSFPLDGSAFTSRANSLLDEALLGSALPPSVGQHLNRIAAGEVPFTVDYAEQLKTAMGQLQRASSDGQTRMALGLVRQALDETPVLGLGQGSPAAGVQAGEQAVEAFNRARLANRDMMQRVEAIPGLKAVYEGTAAPDDFVQRYVISRGAKVEDTGRLASELRRSDPQSLQAVRGSIAAHLKTAAIGAAADETGKFSASGYNRALMALGPRKLGQFFSKEEVAQLKAVGRVAQFATAQPVGSAVNNSNSGALLAGRGLDLLDRLASKVPLLGLGPTVSGFARNVQQRQAQNIAPALVRKPLPPPRGLPAVTLGTLMASQGESAR</sequence>
<organism evidence="2 3">
    <name type="scientific">Ideonella oryzae</name>
    <dbReference type="NCBI Taxonomy" id="2937441"/>
    <lineage>
        <taxon>Bacteria</taxon>
        <taxon>Pseudomonadati</taxon>
        <taxon>Pseudomonadota</taxon>
        <taxon>Betaproteobacteria</taxon>
        <taxon>Burkholderiales</taxon>
        <taxon>Sphaerotilaceae</taxon>
        <taxon>Ideonella</taxon>
    </lineage>
</organism>
<comment type="caution">
    <text evidence="2">The sequence shown here is derived from an EMBL/GenBank/DDBJ whole genome shotgun (WGS) entry which is preliminary data.</text>
</comment>
<dbReference type="RefSeq" id="WP_252769271.1">
    <property type="nucleotide sequence ID" value="NZ_JAMXMC010000004.1"/>
</dbReference>
<dbReference type="Proteomes" id="UP001204851">
    <property type="component" value="Unassembled WGS sequence"/>
</dbReference>
<accession>A0ABT1BKQ7</accession>
<dbReference type="EMBL" id="JAMXMC010000004">
    <property type="protein sequence ID" value="MCO5976803.1"/>
    <property type="molecule type" value="Genomic_DNA"/>
</dbReference>
<protein>
    <submittedName>
        <fullName evidence="2">Uncharacterized protein</fullName>
    </submittedName>
</protein>
<evidence type="ECO:0000313" key="2">
    <source>
        <dbReference type="EMBL" id="MCO5976803.1"/>
    </source>
</evidence>
<name>A0ABT1BKQ7_9BURK</name>
<proteinExistence type="predicted"/>
<reference evidence="2 3" key="1">
    <citation type="submission" date="2022-06" db="EMBL/GenBank/DDBJ databases">
        <title>Ideonella sp. NS12-5 Genome sequencing and assembly.</title>
        <authorList>
            <person name="Jung Y."/>
        </authorList>
    </citation>
    <scope>NUCLEOTIDE SEQUENCE [LARGE SCALE GENOMIC DNA]</scope>
    <source>
        <strain evidence="2 3">NS12-5</strain>
    </source>
</reference>
<feature type="region of interest" description="Disordered" evidence="1">
    <location>
        <begin position="1"/>
        <end position="59"/>
    </location>
</feature>
<keyword evidence="3" id="KW-1185">Reference proteome</keyword>
<evidence type="ECO:0000313" key="3">
    <source>
        <dbReference type="Proteomes" id="UP001204851"/>
    </source>
</evidence>
<evidence type="ECO:0000256" key="1">
    <source>
        <dbReference type="SAM" id="MobiDB-lite"/>
    </source>
</evidence>
<gene>
    <name evidence="2" type="ORF">M0L44_08790</name>
</gene>